<dbReference type="OMA" id="WAILCEI"/>
<comment type="caution">
    <text evidence="3">The sequence shown here is derived from an EMBL/GenBank/DDBJ whole genome shotgun (WGS) entry which is preliminary data.</text>
</comment>
<evidence type="ECO:0000256" key="2">
    <source>
        <dbReference type="ARBA" id="ARBA00022737"/>
    </source>
</evidence>
<dbReference type="Gene3D" id="3.80.10.10">
    <property type="entry name" value="Ribonuclease Inhibitor"/>
    <property type="match status" value="1"/>
</dbReference>
<keyword evidence="2" id="KW-0677">Repeat</keyword>
<keyword evidence="3" id="KW-0418">Kinase</keyword>
<keyword evidence="3" id="KW-0723">Serine/threonine-protein kinase</keyword>
<dbReference type="STRING" id="74649.A0A2P6SGQ0"/>
<dbReference type="EC" id="2.7.11.1" evidence="3"/>
<keyword evidence="4" id="KW-1185">Reference proteome</keyword>
<name>A0A2P6SGQ0_ROSCH</name>
<reference evidence="3 4" key="1">
    <citation type="journal article" date="2018" name="Nat. Genet.">
        <title>The Rosa genome provides new insights in the design of modern roses.</title>
        <authorList>
            <person name="Bendahmane M."/>
        </authorList>
    </citation>
    <scope>NUCLEOTIDE SEQUENCE [LARGE SCALE GENOMIC DNA]</scope>
    <source>
        <strain evidence="4">cv. Old Blush</strain>
    </source>
</reference>
<organism evidence="3 4">
    <name type="scientific">Rosa chinensis</name>
    <name type="common">China rose</name>
    <dbReference type="NCBI Taxonomy" id="74649"/>
    <lineage>
        <taxon>Eukaryota</taxon>
        <taxon>Viridiplantae</taxon>
        <taxon>Streptophyta</taxon>
        <taxon>Embryophyta</taxon>
        <taxon>Tracheophyta</taxon>
        <taxon>Spermatophyta</taxon>
        <taxon>Magnoliopsida</taxon>
        <taxon>eudicotyledons</taxon>
        <taxon>Gunneridae</taxon>
        <taxon>Pentapetalae</taxon>
        <taxon>rosids</taxon>
        <taxon>fabids</taxon>
        <taxon>Rosales</taxon>
        <taxon>Rosaceae</taxon>
        <taxon>Rosoideae</taxon>
        <taxon>Rosoideae incertae sedis</taxon>
        <taxon>Rosa</taxon>
    </lineage>
</organism>
<dbReference type="EMBL" id="PDCK01000039">
    <property type="protein sequence ID" value="PRQ57852.1"/>
    <property type="molecule type" value="Genomic_DNA"/>
</dbReference>
<dbReference type="FunFam" id="3.80.10.10:FF:000383">
    <property type="entry name" value="Leucine-rich repeat receptor protein kinase EMS1"/>
    <property type="match status" value="1"/>
</dbReference>
<dbReference type="SUPFAM" id="SSF52058">
    <property type="entry name" value="L domain-like"/>
    <property type="match status" value="1"/>
</dbReference>
<protein>
    <submittedName>
        <fullName evidence="3">Putative non-specific serine/threonine protein kinase</fullName>
        <ecNumber evidence="3">2.7.11.1</ecNumber>
    </submittedName>
</protein>
<dbReference type="Pfam" id="PF13855">
    <property type="entry name" value="LRR_8"/>
    <property type="match status" value="1"/>
</dbReference>
<dbReference type="Proteomes" id="UP000238479">
    <property type="component" value="Chromosome 1"/>
</dbReference>
<dbReference type="Pfam" id="PF00560">
    <property type="entry name" value="LRR_1"/>
    <property type="match status" value="2"/>
</dbReference>
<accession>A0A2P6SGQ0</accession>
<evidence type="ECO:0000313" key="4">
    <source>
        <dbReference type="Proteomes" id="UP000238479"/>
    </source>
</evidence>
<dbReference type="InterPro" id="IPR001611">
    <property type="entry name" value="Leu-rich_rpt"/>
</dbReference>
<proteinExistence type="predicted"/>
<keyword evidence="1" id="KW-0433">Leucine-rich repeat</keyword>
<dbReference type="AlphaFoldDB" id="A0A2P6SGQ0"/>
<dbReference type="GO" id="GO:0004674">
    <property type="term" value="F:protein serine/threonine kinase activity"/>
    <property type="evidence" value="ECO:0007669"/>
    <property type="project" value="UniProtKB-KW"/>
</dbReference>
<evidence type="ECO:0000313" key="3">
    <source>
        <dbReference type="EMBL" id="PRQ57852.1"/>
    </source>
</evidence>
<keyword evidence="3" id="KW-0808">Transferase</keyword>
<dbReference type="Gramene" id="PRQ57852">
    <property type="protein sequence ID" value="PRQ57852"/>
    <property type="gene ID" value="RchiOBHm_Chr1g0352871"/>
</dbReference>
<evidence type="ECO:0000256" key="1">
    <source>
        <dbReference type="ARBA" id="ARBA00022614"/>
    </source>
</evidence>
<sequence length="211" mass="23109">MSDGDISDVLPSWFWGLFGDRSTTDLSNNQIKGTLGNLEVVPFGVEVRFGSNQLEGPMPSSLSNASYLDLSDNKFSEMASFLCSSNVKIPKFLDLSGNHISGELPNCWTHWVNLELLDLSNNSFSGKIPPNIGCLLRINTLKLRSNRLVGELPSSLKNCTSLNVIDLGNNKLSSSVPEWLGVCLPNLVILMLQFNQFSGTLPSQLCHLAHL</sequence>
<dbReference type="InterPro" id="IPR032675">
    <property type="entry name" value="LRR_dom_sf"/>
</dbReference>
<dbReference type="PANTHER" id="PTHR48065:SF11">
    <property type="entry name" value="OS11G0213300 PROTEIN"/>
    <property type="match status" value="1"/>
</dbReference>
<dbReference type="PANTHER" id="PTHR48065">
    <property type="entry name" value="OS10G0469600 PROTEIN"/>
    <property type="match status" value="1"/>
</dbReference>
<gene>
    <name evidence="3" type="ORF">RchiOBHm_Chr1g0352871</name>
</gene>